<dbReference type="GO" id="GO:0016747">
    <property type="term" value="F:acyltransferase activity, transferring groups other than amino-acyl groups"/>
    <property type="evidence" value="ECO:0007669"/>
    <property type="project" value="InterPro"/>
</dbReference>
<evidence type="ECO:0000259" key="1">
    <source>
        <dbReference type="PROSITE" id="PS51186"/>
    </source>
</evidence>
<keyword evidence="3" id="KW-1185">Reference proteome</keyword>
<protein>
    <submittedName>
        <fullName evidence="2">N-acetyltransferase</fullName>
    </submittedName>
</protein>
<evidence type="ECO:0000313" key="2">
    <source>
        <dbReference type="EMBL" id="PLR35537.1"/>
    </source>
</evidence>
<dbReference type="AlphaFoldDB" id="A0A2N5E3Y2"/>
<keyword evidence="2" id="KW-0808">Transferase</keyword>
<sequence>MMPELRISAVPPADILPLYHAIPEFDMPFGPAEIDQRLAHRPACALIAYSGGKPAGFKLGYGTEPELFYSWLGGVLPAYRQSGIAQRLLVAQEQWARAEGYHRLQVKTRNSFPGMLQLLIKNRYYVIGLEKKGPPLEYRLLLEKALHQQETVRVTGVIPRPCHG</sequence>
<organism evidence="2 3">
    <name type="scientific">Chimaeribacter coloradensis</name>
    <dbReference type="NCBI Taxonomy" id="2060068"/>
    <lineage>
        <taxon>Bacteria</taxon>
        <taxon>Pseudomonadati</taxon>
        <taxon>Pseudomonadota</taxon>
        <taxon>Gammaproteobacteria</taxon>
        <taxon>Enterobacterales</taxon>
        <taxon>Yersiniaceae</taxon>
        <taxon>Chimaeribacter</taxon>
    </lineage>
</organism>
<proteinExistence type="predicted"/>
<dbReference type="RefSeq" id="WP_101824273.1">
    <property type="nucleotide sequence ID" value="NZ_PJZH01000008.1"/>
</dbReference>
<comment type="caution">
    <text evidence="2">The sequence shown here is derived from an EMBL/GenBank/DDBJ whole genome shotgun (WGS) entry which is preliminary data.</text>
</comment>
<reference evidence="2 3" key="1">
    <citation type="submission" date="2017-12" db="EMBL/GenBank/DDBJ databases">
        <title>Characterization of six clinical isolates of Enterochimera gen. nov., a novel genus of the Yersiniaciae family and the three species Enterochimera arupensis sp. nov., Enterochimera coloradensis sp. nov, and Enterochimera californica sp. nov.</title>
        <authorList>
            <person name="Rossi A."/>
            <person name="Fisher M."/>
        </authorList>
    </citation>
    <scope>NUCLEOTIDE SEQUENCE [LARGE SCALE GENOMIC DNA]</scope>
    <source>
        <strain evidence="3">2016-Iso4</strain>
    </source>
</reference>
<dbReference type="OrthoDB" id="9812289at2"/>
<dbReference type="Gene3D" id="3.40.630.30">
    <property type="match status" value="1"/>
</dbReference>
<dbReference type="Pfam" id="PF00583">
    <property type="entry name" value="Acetyltransf_1"/>
    <property type="match status" value="1"/>
</dbReference>
<name>A0A2N5E3Y2_9GAMM</name>
<dbReference type="PROSITE" id="PS51186">
    <property type="entry name" value="GNAT"/>
    <property type="match status" value="1"/>
</dbReference>
<dbReference type="InterPro" id="IPR016181">
    <property type="entry name" value="Acyl_CoA_acyltransferase"/>
</dbReference>
<evidence type="ECO:0000313" key="3">
    <source>
        <dbReference type="Proteomes" id="UP000234503"/>
    </source>
</evidence>
<dbReference type="CDD" id="cd04301">
    <property type="entry name" value="NAT_SF"/>
    <property type="match status" value="1"/>
</dbReference>
<accession>A0A2N5E3Y2</accession>
<dbReference type="SUPFAM" id="SSF55729">
    <property type="entry name" value="Acyl-CoA N-acyltransferases (Nat)"/>
    <property type="match status" value="1"/>
</dbReference>
<feature type="domain" description="N-acetyltransferase" evidence="1">
    <location>
        <begin position="5"/>
        <end position="147"/>
    </location>
</feature>
<dbReference type="Proteomes" id="UP000234503">
    <property type="component" value="Unassembled WGS sequence"/>
</dbReference>
<gene>
    <name evidence="2" type="ORF">CYR32_10100</name>
</gene>
<dbReference type="EMBL" id="PJZH01000008">
    <property type="protein sequence ID" value="PLR35537.1"/>
    <property type="molecule type" value="Genomic_DNA"/>
</dbReference>
<dbReference type="InterPro" id="IPR000182">
    <property type="entry name" value="GNAT_dom"/>
</dbReference>